<dbReference type="InterPro" id="IPR000253">
    <property type="entry name" value="FHA_dom"/>
</dbReference>
<dbReference type="PROSITE" id="PS50006">
    <property type="entry name" value="FHA_DOMAIN"/>
    <property type="match status" value="1"/>
</dbReference>
<proteinExistence type="predicted"/>
<evidence type="ECO:0000256" key="2">
    <source>
        <dbReference type="SAM" id="MobiDB-lite"/>
    </source>
</evidence>
<accession>A0A4R6J733</accession>
<dbReference type="OrthoDB" id="5111283at2"/>
<dbReference type="SMART" id="SM00240">
    <property type="entry name" value="FHA"/>
    <property type="match status" value="1"/>
</dbReference>
<keyword evidence="5" id="KW-1185">Reference proteome</keyword>
<feature type="compositionally biased region" description="Low complexity" evidence="2">
    <location>
        <begin position="57"/>
        <end position="73"/>
    </location>
</feature>
<feature type="region of interest" description="Disordered" evidence="2">
    <location>
        <begin position="57"/>
        <end position="79"/>
    </location>
</feature>
<comment type="caution">
    <text evidence="4">The sequence shown here is derived from an EMBL/GenBank/DDBJ whole genome shotgun (WGS) entry which is preliminary data.</text>
</comment>
<dbReference type="Pfam" id="PF00498">
    <property type="entry name" value="FHA"/>
    <property type="match status" value="1"/>
</dbReference>
<name>A0A4R6J733_9ACTN</name>
<feature type="domain" description="FHA" evidence="3">
    <location>
        <begin position="159"/>
        <end position="216"/>
    </location>
</feature>
<evidence type="ECO:0000313" key="5">
    <source>
        <dbReference type="Proteomes" id="UP000294901"/>
    </source>
</evidence>
<dbReference type="Gene3D" id="2.60.200.20">
    <property type="match status" value="1"/>
</dbReference>
<sequence>MTTYACPKGHVSGESDFCDTCGAKIDGMPASAGVSPGPGTSGVSSAAGTSGILSASGTSSALAGASSPAGASALDSTAEPCPNCGTPRVGAGRFCEDCGYDHSTGRVPTLTPSSPPAPLAGWTVTIAPDRAYFEENAIDGIEFPADGGSRTVPLPPPQVRIGRRSTSKGTNPEIDLADDDPGVSHSHALLTLSVDGVWLVSDVGSTNGTYINDGQQPLTAGQSRALADGDRVHVGAWTTLTLHAPPRP</sequence>
<dbReference type="InterPro" id="IPR008984">
    <property type="entry name" value="SMAD_FHA_dom_sf"/>
</dbReference>
<reference evidence="4 5" key="1">
    <citation type="submission" date="2019-03" db="EMBL/GenBank/DDBJ databases">
        <title>Sequencing the genomes of 1000 actinobacteria strains.</title>
        <authorList>
            <person name="Klenk H.-P."/>
        </authorList>
    </citation>
    <scope>NUCLEOTIDE SEQUENCE [LARGE SCALE GENOMIC DNA]</scope>
    <source>
        <strain evidence="4 5">DSM 43805</strain>
    </source>
</reference>
<dbReference type="CDD" id="cd00060">
    <property type="entry name" value="FHA"/>
    <property type="match status" value="1"/>
</dbReference>
<evidence type="ECO:0000313" key="4">
    <source>
        <dbReference type="EMBL" id="TDO31300.1"/>
    </source>
</evidence>
<evidence type="ECO:0000256" key="1">
    <source>
        <dbReference type="ARBA" id="ARBA00022553"/>
    </source>
</evidence>
<dbReference type="SUPFAM" id="SSF49879">
    <property type="entry name" value="SMAD/FHA domain"/>
    <property type="match status" value="1"/>
</dbReference>
<protein>
    <submittedName>
        <fullName evidence="4">Double zinc ribbon protein</fullName>
    </submittedName>
</protein>
<dbReference type="AlphaFoldDB" id="A0A4R6J733"/>
<evidence type="ECO:0000259" key="3">
    <source>
        <dbReference type="PROSITE" id="PS50006"/>
    </source>
</evidence>
<keyword evidence="1" id="KW-0597">Phosphoprotein</keyword>
<dbReference type="Proteomes" id="UP000294901">
    <property type="component" value="Unassembled WGS sequence"/>
</dbReference>
<gene>
    <name evidence="4" type="ORF">C8E87_6714</name>
</gene>
<dbReference type="EMBL" id="SNWR01000002">
    <property type="protein sequence ID" value="TDO31300.1"/>
    <property type="molecule type" value="Genomic_DNA"/>
</dbReference>
<organism evidence="4 5">
    <name type="scientific">Paractinoplanes brasiliensis</name>
    <dbReference type="NCBI Taxonomy" id="52695"/>
    <lineage>
        <taxon>Bacteria</taxon>
        <taxon>Bacillati</taxon>
        <taxon>Actinomycetota</taxon>
        <taxon>Actinomycetes</taxon>
        <taxon>Micromonosporales</taxon>
        <taxon>Micromonosporaceae</taxon>
        <taxon>Paractinoplanes</taxon>
    </lineage>
</organism>